<dbReference type="Proteomes" id="UP001254848">
    <property type="component" value="Unassembled WGS sequence"/>
</dbReference>
<evidence type="ECO:0000256" key="3">
    <source>
        <dbReference type="ARBA" id="ARBA00049244"/>
    </source>
</evidence>
<dbReference type="PANTHER" id="PTHR10133">
    <property type="entry name" value="DNA POLYMERASE I"/>
    <property type="match status" value="1"/>
</dbReference>
<reference evidence="5 6" key="1">
    <citation type="submission" date="2023-07" db="EMBL/GenBank/DDBJ databases">
        <title>The novel representative of Negativicutes class, Anaeroselena agilis gen. nov. sp. nov.</title>
        <authorList>
            <person name="Prokofeva M.I."/>
            <person name="Elcheninov A.G."/>
            <person name="Klyukina A."/>
            <person name="Kublanov I.V."/>
            <person name="Frolov E.N."/>
            <person name="Podosokorskaya O.A."/>
        </authorList>
    </citation>
    <scope>NUCLEOTIDE SEQUENCE [LARGE SCALE GENOMIC DNA]</scope>
    <source>
        <strain evidence="5 6">4137-cl</strain>
    </source>
</reference>
<dbReference type="SMART" id="SM00482">
    <property type="entry name" value="POLAc"/>
    <property type="match status" value="1"/>
</dbReference>
<dbReference type="RefSeq" id="WP_413778608.1">
    <property type="nucleotide sequence ID" value="NZ_JAUOZS010000001.1"/>
</dbReference>
<evidence type="ECO:0000259" key="4">
    <source>
        <dbReference type="SMART" id="SM00482"/>
    </source>
</evidence>
<dbReference type="EMBL" id="JAUOZS010000001">
    <property type="protein sequence ID" value="MDT8900048.1"/>
    <property type="molecule type" value="Genomic_DNA"/>
</dbReference>
<gene>
    <name evidence="5" type="ORF">Q4T40_02205</name>
</gene>
<comment type="caution">
    <text evidence="5">The sequence shown here is derived from an EMBL/GenBank/DDBJ whole genome shotgun (WGS) entry which is preliminary data.</text>
</comment>
<keyword evidence="6" id="KW-1185">Reference proteome</keyword>
<dbReference type="InterPro" id="IPR043502">
    <property type="entry name" value="DNA/RNA_pol_sf"/>
</dbReference>
<dbReference type="PANTHER" id="PTHR10133:SF27">
    <property type="entry name" value="DNA POLYMERASE NU"/>
    <property type="match status" value="1"/>
</dbReference>
<name>A0ABU3NUY8_9FIRM</name>
<evidence type="ECO:0000256" key="2">
    <source>
        <dbReference type="ARBA" id="ARBA00022705"/>
    </source>
</evidence>
<dbReference type="CDD" id="cd08642">
    <property type="entry name" value="DNA_pol_A_pol_I_A"/>
    <property type="match status" value="1"/>
</dbReference>
<dbReference type="EC" id="2.7.7.7" evidence="1"/>
<evidence type="ECO:0000256" key="1">
    <source>
        <dbReference type="ARBA" id="ARBA00012417"/>
    </source>
</evidence>
<organism evidence="5 6">
    <name type="scientific">Anaeroselena agilis</name>
    <dbReference type="NCBI Taxonomy" id="3063788"/>
    <lineage>
        <taxon>Bacteria</taxon>
        <taxon>Bacillati</taxon>
        <taxon>Bacillota</taxon>
        <taxon>Negativicutes</taxon>
        <taxon>Acetonemataceae</taxon>
        <taxon>Anaeroselena</taxon>
    </lineage>
</organism>
<comment type="catalytic activity">
    <reaction evidence="3">
        <text>DNA(n) + a 2'-deoxyribonucleoside 5'-triphosphate = DNA(n+1) + diphosphate</text>
        <dbReference type="Rhea" id="RHEA:22508"/>
        <dbReference type="Rhea" id="RHEA-COMP:17339"/>
        <dbReference type="Rhea" id="RHEA-COMP:17340"/>
        <dbReference type="ChEBI" id="CHEBI:33019"/>
        <dbReference type="ChEBI" id="CHEBI:61560"/>
        <dbReference type="ChEBI" id="CHEBI:173112"/>
        <dbReference type="EC" id="2.7.7.7"/>
    </reaction>
</comment>
<accession>A0ABU3NUY8</accession>
<dbReference type="Gene3D" id="1.10.150.20">
    <property type="entry name" value="5' to 3' exonuclease, C-terminal subdomain"/>
    <property type="match status" value="1"/>
</dbReference>
<dbReference type="InterPro" id="IPR002298">
    <property type="entry name" value="DNA_polymerase_A"/>
</dbReference>
<sequence length="665" mass="74801">MRDVLSIDIETFSPVDLQKSGVYPYAEHPDFAILLFGYAFNSEPIQVVDLASGEQLPDEVYDALVDSRVLKAAYNAAFERVCLSRFVRPWALSEGEFLRPEQWACTMVQALTLGLPGNLAGVAKVLFDGQQDKQKMTEGKALIRYFCTPCKPTLSNGGRTRNLPQHAPAKWATFKTYCGQDVEVERSVRKKINRYQLVETERRLWVLDQQINDRGIRIDLSLVHQAIRCDEEDKARAMDEAIRLTGLENPGSVAQLKEWLFAETSETVQSLNKKTVPALLKVTDNEKVRRVLELRQELSKTSVKKYTAMENAVCKDSRVRGLLQYYGANRTGRWAGRLVQVQNLPQNKYKDLDLARRLLREGDFELLDMLFSGVQNPLSQLIRTAFIPLIGGYFIVADFSAIEARVIAWLASEGWRLEVFRSHGKIYEASASAMFHVPIESITKASPLRQKGKVAELALGYQGGPKALIAMGALDMGLTEDELPGLVTAWREANPNIVQLWRDAERAAVKAVREKTTVKLKMGVSYTYERGMLFANLPSGRRLAYVRPRMEQHPTLEKQSLTYEGMDQTTKQWRKIPTYGGKLVENLAQAIARDCLAAALMRLNENGYSTVMHVHDEAVIEMAGAGAMEAEMEKACTLMGLPISWAPGLPLRADGYVCQYYKKDD</sequence>
<dbReference type="Pfam" id="PF00476">
    <property type="entry name" value="DNA_pol_A"/>
    <property type="match status" value="1"/>
</dbReference>
<dbReference type="InterPro" id="IPR001098">
    <property type="entry name" value="DNA-dir_DNA_pol_A_palm_dom"/>
</dbReference>
<protein>
    <recommendedName>
        <fullName evidence="1">DNA-directed DNA polymerase</fullName>
        <ecNumber evidence="1">2.7.7.7</ecNumber>
    </recommendedName>
</protein>
<evidence type="ECO:0000313" key="5">
    <source>
        <dbReference type="EMBL" id="MDT8900048.1"/>
    </source>
</evidence>
<evidence type="ECO:0000313" key="6">
    <source>
        <dbReference type="Proteomes" id="UP001254848"/>
    </source>
</evidence>
<keyword evidence="2" id="KW-0235">DNA replication</keyword>
<feature type="domain" description="DNA-directed DNA polymerase family A palm" evidence="4">
    <location>
        <begin position="379"/>
        <end position="626"/>
    </location>
</feature>
<proteinExistence type="predicted"/>
<dbReference type="SUPFAM" id="SSF56672">
    <property type="entry name" value="DNA/RNA polymerases"/>
    <property type="match status" value="1"/>
</dbReference>